<evidence type="ECO:0000256" key="3">
    <source>
        <dbReference type="PROSITE-ProRule" id="PRU00169"/>
    </source>
</evidence>
<dbReference type="InterPro" id="IPR036890">
    <property type="entry name" value="HATPase_C_sf"/>
</dbReference>
<dbReference type="Pfam" id="PF00072">
    <property type="entry name" value="Response_reg"/>
    <property type="match status" value="1"/>
</dbReference>
<evidence type="ECO:0000256" key="1">
    <source>
        <dbReference type="ARBA" id="ARBA00022553"/>
    </source>
</evidence>
<accession>A0A6N8IRX9</accession>
<evidence type="ECO:0000313" key="5">
    <source>
        <dbReference type="EMBL" id="MVQ29325.1"/>
    </source>
</evidence>
<dbReference type="SUPFAM" id="SSF55874">
    <property type="entry name" value="ATPase domain of HSP90 chaperone/DNA topoisomerase II/histidine kinase"/>
    <property type="match status" value="1"/>
</dbReference>
<dbReference type="CDD" id="cd16936">
    <property type="entry name" value="HATPase_RsbW-like"/>
    <property type="match status" value="1"/>
</dbReference>
<dbReference type="PANTHER" id="PTHR45339">
    <property type="entry name" value="HYBRID SIGNAL TRANSDUCTION HISTIDINE KINASE J"/>
    <property type="match status" value="1"/>
</dbReference>
<dbReference type="EMBL" id="WSEL01000003">
    <property type="protein sequence ID" value="MVQ29325.1"/>
    <property type="molecule type" value="Genomic_DNA"/>
</dbReference>
<feature type="modified residue" description="4-aspartylphosphate" evidence="3">
    <location>
        <position position="51"/>
    </location>
</feature>
<dbReference type="Gene3D" id="3.30.565.10">
    <property type="entry name" value="Histidine kinase-like ATPase, C-terminal domain"/>
    <property type="match status" value="1"/>
</dbReference>
<proteinExistence type="predicted"/>
<dbReference type="Pfam" id="PF13581">
    <property type="entry name" value="HATPase_c_2"/>
    <property type="match status" value="1"/>
</dbReference>
<dbReference type="PROSITE" id="PS50110">
    <property type="entry name" value="RESPONSE_REGULATORY"/>
    <property type="match status" value="1"/>
</dbReference>
<evidence type="ECO:0000313" key="6">
    <source>
        <dbReference type="Proteomes" id="UP000469385"/>
    </source>
</evidence>
<keyword evidence="1 3" id="KW-0597">Phosphoprotein</keyword>
<comment type="caution">
    <text evidence="5">The sequence shown here is derived from an EMBL/GenBank/DDBJ whole genome shotgun (WGS) entry which is preliminary data.</text>
</comment>
<dbReference type="PANTHER" id="PTHR45339:SF1">
    <property type="entry name" value="HYBRID SIGNAL TRANSDUCTION HISTIDINE KINASE J"/>
    <property type="match status" value="1"/>
</dbReference>
<dbReference type="SMART" id="SM00448">
    <property type="entry name" value="REC"/>
    <property type="match status" value="1"/>
</dbReference>
<feature type="domain" description="Response regulatory" evidence="4">
    <location>
        <begin position="2"/>
        <end position="118"/>
    </location>
</feature>
<sequence>MKVLVVEDNEMNRDILSRRLKRRGWEVAIAVDGAQGLAMAASEQPAVVLMDMSLPVIDGWEATRRLRADPAIAHLPVIALTAHAMSGDREKALAAGCDDFDTKPVEFERLFTKIDALLQRVPAAAADPLQITAPAELAALPRLLAVVDAACDRHAVPAEARHDLKLVAEEACVNVMRHAYPAGAPGPLTLTVRPGRLDGQPSMLLTIEDQGRPFDPLAQAAPDLTASAEAREIGGLGLPLIRELCDQLTYQRDPVRGNVFVMSRRLNH</sequence>
<dbReference type="RefSeq" id="WP_157397339.1">
    <property type="nucleotide sequence ID" value="NZ_WSEL01000003.1"/>
</dbReference>
<evidence type="ECO:0000256" key="2">
    <source>
        <dbReference type="ARBA" id="ARBA00023012"/>
    </source>
</evidence>
<dbReference type="Gene3D" id="3.40.50.2300">
    <property type="match status" value="1"/>
</dbReference>
<gene>
    <name evidence="5" type="ORF">GON04_07700</name>
</gene>
<reference evidence="5 6" key="1">
    <citation type="submission" date="2019-12" db="EMBL/GenBank/DDBJ databases">
        <authorList>
            <person name="Huq M.A."/>
        </authorList>
    </citation>
    <scope>NUCLEOTIDE SEQUENCE [LARGE SCALE GENOMIC DNA]</scope>
    <source>
        <strain evidence="5 6">MAH-25</strain>
    </source>
</reference>
<dbReference type="Proteomes" id="UP000469385">
    <property type="component" value="Unassembled WGS sequence"/>
</dbReference>
<dbReference type="InterPro" id="IPR003594">
    <property type="entry name" value="HATPase_dom"/>
</dbReference>
<dbReference type="AlphaFoldDB" id="A0A6N8IRX9"/>
<evidence type="ECO:0000259" key="4">
    <source>
        <dbReference type="PROSITE" id="PS50110"/>
    </source>
</evidence>
<dbReference type="GO" id="GO:0000160">
    <property type="term" value="P:phosphorelay signal transduction system"/>
    <property type="evidence" value="ECO:0007669"/>
    <property type="project" value="UniProtKB-KW"/>
</dbReference>
<name>A0A6N8IRX9_9BURK</name>
<dbReference type="InterPro" id="IPR001789">
    <property type="entry name" value="Sig_transdc_resp-reg_receiver"/>
</dbReference>
<organism evidence="5 6">
    <name type="scientific">Ramlibacter pinisoli</name>
    <dbReference type="NCBI Taxonomy" id="2682844"/>
    <lineage>
        <taxon>Bacteria</taxon>
        <taxon>Pseudomonadati</taxon>
        <taxon>Pseudomonadota</taxon>
        <taxon>Betaproteobacteria</taxon>
        <taxon>Burkholderiales</taxon>
        <taxon>Comamonadaceae</taxon>
        <taxon>Ramlibacter</taxon>
    </lineage>
</organism>
<protein>
    <submittedName>
        <fullName evidence="5">Response regulator</fullName>
    </submittedName>
</protein>
<dbReference type="SUPFAM" id="SSF52172">
    <property type="entry name" value="CheY-like"/>
    <property type="match status" value="1"/>
</dbReference>
<keyword evidence="2" id="KW-0902">Two-component regulatory system</keyword>
<dbReference type="InterPro" id="IPR011006">
    <property type="entry name" value="CheY-like_superfamily"/>
</dbReference>
<keyword evidence="6" id="KW-1185">Reference proteome</keyword>